<dbReference type="GO" id="GO:0009401">
    <property type="term" value="P:phosphoenolpyruvate-dependent sugar phosphotransferase system"/>
    <property type="evidence" value="ECO:0007669"/>
    <property type="project" value="UniProtKB-KW"/>
</dbReference>
<evidence type="ECO:0000259" key="7">
    <source>
        <dbReference type="PROSITE" id="PS51094"/>
    </source>
</evidence>
<dbReference type="RefSeq" id="WP_042528812.1">
    <property type="nucleotide sequence ID" value="NZ_CDGG01000001.1"/>
</dbReference>
<dbReference type="PROSITE" id="PS00372">
    <property type="entry name" value="PTS_EIIA_TYPE_2_HIS"/>
    <property type="match status" value="1"/>
</dbReference>
<dbReference type="Pfam" id="PF00359">
    <property type="entry name" value="PTS_EIIA_2"/>
    <property type="match status" value="1"/>
</dbReference>
<dbReference type="InterPro" id="IPR004715">
    <property type="entry name" value="PTS_IIA_fruc"/>
</dbReference>
<evidence type="ECO:0000256" key="6">
    <source>
        <dbReference type="ARBA" id="ARBA00022683"/>
    </source>
</evidence>
<evidence type="ECO:0000256" key="5">
    <source>
        <dbReference type="ARBA" id="ARBA00022679"/>
    </source>
</evidence>
<evidence type="ECO:0000256" key="2">
    <source>
        <dbReference type="ARBA" id="ARBA00022448"/>
    </source>
</evidence>
<dbReference type="InterPro" id="IPR002178">
    <property type="entry name" value="PTS_EIIA_type-2_dom"/>
</dbReference>
<dbReference type="InterPro" id="IPR051541">
    <property type="entry name" value="PTS_SugarTrans_NitroReg"/>
</dbReference>
<keyword evidence="6" id="KW-0598">Phosphotransferase system</keyword>
<organism evidence="8 9">
    <name type="scientific">Oceanobacillus oncorhynchi</name>
    <dbReference type="NCBI Taxonomy" id="545501"/>
    <lineage>
        <taxon>Bacteria</taxon>
        <taxon>Bacillati</taxon>
        <taxon>Bacillota</taxon>
        <taxon>Bacilli</taxon>
        <taxon>Bacillales</taxon>
        <taxon>Bacillaceae</taxon>
        <taxon>Oceanobacillus</taxon>
    </lineage>
</organism>
<dbReference type="GO" id="GO:0008982">
    <property type="term" value="F:protein-N(PI)-phosphohistidine-sugar phosphotransferase activity"/>
    <property type="evidence" value="ECO:0007669"/>
    <property type="project" value="InterPro"/>
</dbReference>
<keyword evidence="4" id="KW-0762">Sugar transport</keyword>
<dbReference type="NCBIfam" id="TIGR00848">
    <property type="entry name" value="fruA"/>
    <property type="match status" value="1"/>
</dbReference>
<keyword evidence="5" id="KW-0808">Transferase</keyword>
<evidence type="ECO:0000256" key="4">
    <source>
        <dbReference type="ARBA" id="ARBA00022597"/>
    </source>
</evidence>
<dbReference type="PANTHER" id="PTHR47738">
    <property type="entry name" value="PTS SYSTEM FRUCTOSE-LIKE EIIA COMPONENT-RELATED"/>
    <property type="match status" value="1"/>
</dbReference>
<keyword evidence="9" id="KW-1185">Reference proteome</keyword>
<dbReference type="GO" id="GO:0005737">
    <property type="term" value="C:cytoplasm"/>
    <property type="evidence" value="ECO:0007669"/>
    <property type="project" value="UniProtKB-SubCell"/>
</dbReference>
<dbReference type="PANTHER" id="PTHR47738:SF2">
    <property type="entry name" value="PTS SYSTEM FRUCTOSE-LIKE EIIA COMPONENT"/>
    <property type="match status" value="1"/>
</dbReference>
<dbReference type="OrthoDB" id="95460at2"/>
<dbReference type="Proteomes" id="UP000040453">
    <property type="component" value="Unassembled WGS sequence"/>
</dbReference>
<reference evidence="8 9" key="1">
    <citation type="submission" date="2014-11" db="EMBL/GenBank/DDBJ databases">
        <authorList>
            <person name="Urmite Genomes Urmite Genomes"/>
        </authorList>
    </citation>
    <scope>NUCLEOTIDE SEQUENCE [LARGE SCALE GENOMIC DNA]</scope>
    <source>
        <strain evidence="8 9">Oc5</strain>
    </source>
</reference>
<dbReference type="InterPro" id="IPR016152">
    <property type="entry name" value="PTrfase/Anion_transptr"/>
</dbReference>
<evidence type="ECO:0000313" key="9">
    <source>
        <dbReference type="Proteomes" id="UP000040453"/>
    </source>
</evidence>
<evidence type="ECO:0000256" key="1">
    <source>
        <dbReference type="ARBA" id="ARBA00004496"/>
    </source>
</evidence>
<dbReference type="EMBL" id="CDGG01000001">
    <property type="protein sequence ID" value="CEI80379.1"/>
    <property type="molecule type" value="Genomic_DNA"/>
</dbReference>
<dbReference type="STRING" id="545501.BN997_00182"/>
<dbReference type="PROSITE" id="PS51094">
    <property type="entry name" value="PTS_EIIA_TYPE_2"/>
    <property type="match status" value="1"/>
</dbReference>
<sequence length="148" mass="16397">MDVATILNVQQVEIDMEAQTQEEVIRKLSEKINEKQVLTNKDAYIGSVLERESQSTTGVGGGIAIPHGKSKGVLEAAIAVGKLKTPVEWKSLDDQPVSVVIMFAIPEKDRKDTHLKLLSQISMKLMDDDVVEELKKETDKQKIVNILS</sequence>
<keyword evidence="3" id="KW-0597">Phosphoprotein</keyword>
<accession>A0A0A1MKM3</accession>
<feature type="domain" description="PTS EIIA type-2" evidence="7">
    <location>
        <begin position="5"/>
        <end position="148"/>
    </location>
</feature>
<keyword evidence="2" id="KW-0813">Transport</keyword>
<dbReference type="FunFam" id="3.40.930.10:FF:000009">
    <property type="entry name" value="PTS system, fructose specific IIABC component"/>
    <property type="match status" value="1"/>
</dbReference>
<dbReference type="AlphaFoldDB" id="A0A0A1MKM3"/>
<comment type="subcellular location">
    <subcellularLocation>
        <location evidence="1">Cytoplasm</location>
    </subcellularLocation>
</comment>
<evidence type="ECO:0000256" key="3">
    <source>
        <dbReference type="ARBA" id="ARBA00022553"/>
    </source>
</evidence>
<dbReference type="GO" id="GO:0016020">
    <property type="term" value="C:membrane"/>
    <property type="evidence" value="ECO:0007669"/>
    <property type="project" value="InterPro"/>
</dbReference>
<dbReference type="Gene3D" id="3.40.930.10">
    <property type="entry name" value="Mannitol-specific EII, Chain A"/>
    <property type="match status" value="1"/>
</dbReference>
<name>A0A0A1MKM3_9BACI</name>
<proteinExistence type="predicted"/>
<evidence type="ECO:0000313" key="8">
    <source>
        <dbReference type="EMBL" id="CEI80379.1"/>
    </source>
</evidence>
<dbReference type="CDD" id="cd00211">
    <property type="entry name" value="PTS_IIA_fru"/>
    <property type="match status" value="1"/>
</dbReference>
<dbReference type="SUPFAM" id="SSF55804">
    <property type="entry name" value="Phoshotransferase/anion transport protein"/>
    <property type="match status" value="1"/>
</dbReference>
<protein>
    <submittedName>
        <fullName evidence="8">PTS system fructose-specific EIIABC component</fullName>
    </submittedName>
</protein>
<gene>
    <name evidence="8" type="primary">fruA_1</name>
    <name evidence="8" type="ORF">BN997_00182</name>
</gene>